<evidence type="ECO:0000256" key="7">
    <source>
        <dbReference type="PROSITE-ProRule" id="PRU00261"/>
    </source>
</evidence>
<dbReference type="PANTHER" id="PTHR46471">
    <property type="entry name" value="CHITIN DEACETYLASE"/>
    <property type="match status" value="1"/>
</dbReference>
<feature type="disulfide bond" evidence="7">
    <location>
        <begin position="51"/>
        <end position="65"/>
    </location>
</feature>
<evidence type="ECO:0000256" key="2">
    <source>
        <dbReference type="ARBA" id="ARBA00022669"/>
    </source>
</evidence>
<evidence type="ECO:0000256" key="6">
    <source>
        <dbReference type="ARBA" id="ARBA00023277"/>
    </source>
</evidence>
<dbReference type="Pfam" id="PF01522">
    <property type="entry name" value="Polysacc_deac_1"/>
    <property type="match status" value="1"/>
</dbReference>
<dbReference type="Gene3D" id="3.20.20.370">
    <property type="entry name" value="Glycoside hydrolase/deacetylase"/>
    <property type="match status" value="1"/>
</dbReference>
<feature type="disulfide bond" evidence="7">
    <location>
        <begin position="346"/>
        <end position="358"/>
    </location>
</feature>
<dbReference type="PROSITE" id="PS51677">
    <property type="entry name" value="NODB"/>
    <property type="match status" value="1"/>
</dbReference>
<keyword evidence="5 11" id="KW-0378">Hydrolase</keyword>
<gene>
    <name evidence="11" type="ORF">K493DRAFT_379153</name>
</gene>
<dbReference type="Proteomes" id="UP000193498">
    <property type="component" value="Unassembled WGS sequence"/>
</dbReference>
<dbReference type="AlphaFoldDB" id="A0A1Y1Y0I8"/>
<feature type="domain" description="NodB homology" evidence="10">
    <location>
        <begin position="92"/>
        <end position="298"/>
    </location>
</feature>
<feature type="domain" description="Chitin-binding type-1" evidence="9">
    <location>
        <begin position="336"/>
        <end position="378"/>
    </location>
</feature>
<dbReference type="InterPro" id="IPR002509">
    <property type="entry name" value="NODB_dom"/>
</dbReference>
<dbReference type="InterPro" id="IPR011330">
    <property type="entry name" value="Glyco_hydro/deAcase_b/a-brl"/>
</dbReference>
<dbReference type="GO" id="GO:0008061">
    <property type="term" value="F:chitin binding"/>
    <property type="evidence" value="ECO:0007669"/>
    <property type="project" value="UniProtKB-UniRule"/>
</dbReference>
<dbReference type="Pfam" id="PF00187">
    <property type="entry name" value="Chitin_bind_1"/>
    <property type="match status" value="2"/>
</dbReference>
<evidence type="ECO:0000313" key="12">
    <source>
        <dbReference type="Proteomes" id="UP000193498"/>
    </source>
</evidence>
<dbReference type="InterPro" id="IPR001002">
    <property type="entry name" value="Chitin-bd_1"/>
</dbReference>
<feature type="non-terminal residue" evidence="11">
    <location>
        <position position="393"/>
    </location>
</feature>
<dbReference type="Gene3D" id="3.30.60.10">
    <property type="entry name" value="Endochitinase-like"/>
    <property type="match status" value="2"/>
</dbReference>
<feature type="disulfide bond" evidence="7">
    <location>
        <begin position="46"/>
        <end position="58"/>
    </location>
</feature>
<feature type="chain" id="PRO_5010988361" evidence="8">
    <location>
        <begin position="26"/>
        <end position="393"/>
    </location>
</feature>
<dbReference type="PANTHER" id="PTHR46471:SF2">
    <property type="entry name" value="CHITIN DEACETYLASE-RELATED"/>
    <property type="match status" value="1"/>
</dbReference>
<dbReference type="SUPFAM" id="SSF57016">
    <property type="entry name" value="Plant lectins/antimicrobial peptides"/>
    <property type="match status" value="2"/>
</dbReference>
<evidence type="ECO:0000256" key="8">
    <source>
        <dbReference type="SAM" id="SignalP"/>
    </source>
</evidence>
<dbReference type="GO" id="GO:0016810">
    <property type="term" value="F:hydrolase activity, acting on carbon-nitrogen (but not peptide) bonds"/>
    <property type="evidence" value="ECO:0007669"/>
    <property type="project" value="InterPro"/>
</dbReference>
<feature type="domain" description="Chitin-binding type-1" evidence="9">
    <location>
        <begin position="36"/>
        <end position="78"/>
    </location>
</feature>
<organism evidence="11 12">
    <name type="scientific">Basidiobolus meristosporus CBS 931.73</name>
    <dbReference type="NCBI Taxonomy" id="1314790"/>
    <lineage>
        <taxon>Eukaryota</taxon>
        <taxon>Fungi</taxon>
        <taxon>Fungi incertae sedis</taxon>
        <taxon>Zoopagomycota</taxon>
        <taxon>Entomophthoromycotina</taxon>
        <taxon>Basidiobolomycetes</taxon>
        <taxon>Basidiobolales</taxon>
        <taxon>Basidiobolaceae</taxon>
        <taxon>Basidiobolus</taxon>
    </lineage>
</organism>
<keyword evidence="3" id="KW-0479">Metal-binding</keyword>
<sequence>MNSKLSLLGIASLALTSSFISSIQAYAVSSPVRYLDQSCGSVNGTCAAGLCCSQYGVCGYTSDHCGANCQSAYGACDDGTVANVYTGCTVPGNFAVTFDDGPSVLTSGLLDYLDSKKVKATFFMNGLNWKNDDTGNAVLSIYDLASVVNRAYQTGHQVCSHTWSHVDLVRVNSYNITYEMSRLNRAFATILNKVPTCMRPPYGSTDNSSLAVLQRMGYTVTTWNVDPVDWNPANSIDQMYANYLNQTGAADPQVGKFISLDHDVWNTTADFRPVNYPKTIPLAQRIIEYLQGLKWNLVPLSQCLGSSSPFYRDPTPSDQPSADSTGVASGTLRYLDQTCGNGIGSCASGLCCSQYGYCGYTSDHCDANCQSAYGSCDDGTVANVYTGCTKPGT</sequence>
<dbReference type="STRING" id="1314790.A0A1Y1Y0I8"/>
<comment type="caution">
    <text evidence="11">The sequence shown here is derived from an EMBL/GenBank/DDBJ whole genome shotgun (WGS) entry which is preliminary data.</text>
</comment>
<dbReference type="SMART" id="SM00270">
    <property type="entry name" value="ChtBD1"/>
    <property type="match status" value="2"/>
</dbReference>
<comment type="caution">
    <text evidence="7">Lacks conserved residue(s) required for the propagation of feature annotation.</text>
</comment>
<proteinExistence type="predicted"/>
<dbReference type="GO" id="GO:0005975">
    <property type="term" value="P:carbohydrate metabolic process"/>
    <property type="evidence" value="ECO:0007669"/>
    <property type="project" value="InterPro"/>
</dbReference>
<dbReference type="CDD" id="cd00035">
    <property type="entry name" value="ChtBD1"/>
    <property type="match status" value="1"/>
</dbReference>
<dbReference type="InParanoid" id="A0A1Y1Y0I8"/>
<evidence type="ECO:0000259" key="10">
    <source>
        <dbReference type="PROSITE" id="PS51677"/>
    </source>
</evidence>
<feature type="signal peptide" evidence="8">
    <location>
        <begin position="1"/>
        <end position="25"/>
    </location>
</feature>
<comment type="cofactor">
    <cofactor evidence="1">
        <name>Co(2+)</name>
        <dbReference type="ChEBI" id="CHEBI:48828"/>
    </cofactor>
</comment>
<dbReference type="OrthoDB" id="2125469at2759"/>
<dbReference type="EMBL" id="MCFE01000335">
    <property type="protein sequence ID" value="ORX91236.1"/>
    <property type="molecule type" value="Genomic_DNA"/>
</dbReference>
<reference evidence="11 12" key="1">
    <citation type="submission" date="2016-07" db="EMBL/GenBank/DDBJ databases">
        <title>Pervasive Adenine N6-methylation of Active Genes in Fungi.</title>
        <authorList>
            <consortium name="DOE Joint Genome Institute"/>
            <person name="Mondo S.J."/>
            <person name="Dannebaum R.O."/>
            <person name="Kuo R.C."/>
            <person name="Labutti K."/>
            <person name="Haridas S."/>
            <person name="Kuo A."/>
            <person name="Salamov A."/>
            <person name="Ahrendt S.R."/>
            <person name="Lipzen A."/>
            <person name="Sullivan W."/>
            <person name="Andreopoulos W.B."/>
            <person name="Clum A."/>
            <person name="Lindquist E."/>
            <person name="Daum C."/>
            <person name="Ramamoorthy G.K."/>
            <person name="Gryganskyi A."/>
            <person name="Culley D."/>
            <person name="Magnuson J.K."/>
            <person name="James T.Y."/>
            <person name="O'Malley M.A."/>
            <person name="Stajich J.E."/>
            <person name="Spatafora J.W."/>
            <person name="Visel A."/>
            <person name="Grigoriev I.V."/>
        </authorList>
    </citation>
    <scope>NUCLEOTIDE SEQUENCE [LARGE SCALE GENOMIC DNA]</scope>
    <source>
        <strain evidence="11 12">CBS 931.73</strain>
    </source>
</reference>
<keyword evidence="6" id="KW-0119">Carbohydrate metabolism</keyword>
<keyword evidence="2 7" id="KW-0147">Chitin-binding</keyword>
<feature type="disulfide bond" evidence="7">
    <location>
        <begin position="351"/>
        <end position="365"/>
    </location>
</feature>
<evidence type="ECO:0000256" key="3">
    <source>
        <dbReference type="ARBA" id="ARBA00022723"/>
    </source>
</evidence>
<evidence type="ECO:0000256" key="4">
    <source>
        <dbReference type="ARBA" id="ARBA00022729"/>
    </source>
</evidence>
<keyword evidence="7" id="KW-1015">Disulfide bond</keyword>
<dbReference type="GO" id="GO:0046872">
    <property type="term" value="F:metal ion binding"/>
    <property type="evidence" value="ECO:0007669"/>
    <property type="project" value="UniProtKB-KW"/>
</dbReference>
<keyword evidence="4 8" id="KW-0732">Signal</keyword>
<dbReference type="CDD" id="cd11618">
    <property type="entry name" value="ChtBD1_1"/>
    <property type="match status" value="1"/>
</dbReference>
<dbReference type="SUPFAM" id="SSF88713">
    <property type="entry name" value="Glycoside hydrolase/deacetylase"/>
    <property type="match status" value="1"/>
</dbReference>
<protein>
    <submittedName>
        <fullName evidence="11">Glycoside hydrolase/deacetylase</fullName>
    </submittedName>
</protein>
<evidence type="ECO:0000259" key="9">
    <source>
        <dbReference type="PROSITE" id="PS50941"/>
    </source>
</evidence>
<dbReference type="InterPro" id="IPR036861">
    <property type="entry name" value="Endochitinase-like_sf"/>
</dbReference>
<name>A0A1Y1Y0I8_9FUNG</name>
<evidence type="ECO:0000256" key="1">
    <source>
        <dbReference type="ARBA" id="ARBA00001941"/>
    </source>
</evidence>
<dbReference type="PROSITE" id="PS50941">
    <property type="entry name" value="CHIT_BIND_I_2"/>
    <property type="match status" value="2"/>
</dbReference>
<evidence type="ECO:0000256" key="5">
    <source>
        <dbReference type="ARBA" id="ARBA00022801"/>
    </source>
</evidence>
<keyword evidence="12" id="KW-1185">Reference proteome</keyword>
<evidence type="ECO:0000313" key="11">
    <source>
        <dbReference type="EMBL" id="ORX91236.1"/>
    </source>
</evidence>
<accession>A0A1Y1Y0I8</accession>